<dbReference type="OrthoDB" id="13113at10239"/>
<evidence type="ECO:0000259" key="1">
    <source>
        <dbReference type="Pfam" id="PF23926"/>
    </source>
</evidence>
<gene>
    <name evidence="2" type="ORF">PR1_135</name>
</gene>
<protein>
    <submittedName>
        <fullName evidence="2">Tail protein</fullName>
    </submittedName>
</protein>
<dbReference type="Proteomes" id="UP000222417">
    <property type="component" value="Segment"/>
</dbReference>
<proteinExistence type="predicted"/>
<dbReference type="InterPro" id="IPR055688">
    <property type="entry name" value="LtfC/p132/Gp6_b-sand"/>
</dbReference>
<sequence>MIENRVLDLVVDSNIPFAYVLKFQDVTLGFNGEVAEEVDIDITGATFKGSIKTGLDASSTKITDFDAKVVTPKLGIASVSLSKEKVSLLEKAASTDRDKYNQRLRFVGFYDILMTMPNKQPVRILEGKVYINDGVTI</sequence>
<organism evidence="2 3">
    <name type="scientific">Providencia phage vB_PreS_PR1</name>
    <dbReference type="NCBI Taxonomy" id="1931407"/>
    <lineage>
        <taxon>Viruses</taxon>
        <taxon>Duplodnaviria</taxon>
        <taxon>Heunggongvirae</taxon>
        <taxon>Uroviricota</taxon>
        <taxon>Caudoviricetes</taxon>
        <taxon>Demerecviridae</taxon>
        <taxon>Priunavirus</taxon>
        <taxon>Priunavirus PR1</taxon>
    </lineage>
</organism>
<dbReference type="Pfam" id="PF23926">
    <property type="entry name" value="LtfC"/>
    <property type="match status" value="1"/>
</dbReference>
<accession>A0A1S6KV33</accession>
<evidence type="ECO:0000313" key="2">
    <source>
        <dbReference type="EMBL" id="AQT25282.1"/>
    </source>
</evidence>
<feature type="domain" description="LtfC/p132/Gp6 beta-sandwich" evidence="1">
    <location>
        <begin position="3"/>
        <end position="131"/>
    </location>
</feature>
<dbReference type="EMBL" id="KY363465">
    <property type="protein sequence ID" value="AQT25282.1"/>
    <property type="molecule type" value="Genomic_DNA"/>
</dbReference>
<reference evidence="2 3" key="1">
    <citation type="submission" date="2016-12" db="EMBL/GenBank/DDBJ databases">
        <title>Providencia rettgeri phage vB-PreS_PR1 - a deep-branching member of the T5-like siphoviruses.</title>
        <authorList>
            <person name="Oliveira H."/>
            <person name="Pinto G."/>
            <person name="Hendrix H."/>
            <person name="Noben J.-P."/>
            <person name="Gawor J."/>
            <person name="Lobocka M."/>
            <person name="Lavigne R."/>
            <person name="Azeredo J."/>
        </authorList>
    </citation>
    <scope>NUCLEOTIDE SEQUENCE [LARGE SCALE GENOMIC DNA]</scope>
</reference>
<keyword evidence="3" id="KW-1185">Reference proteome</keyword>
<name>A0A1S6KV33_9CAUD</name>
<evidence type="ECO:0000313" key="3">
    <source>
        <dbReference type="Proteomes" id="UP000222417"/>
    </source>
</evidence>